<comment type="caution">
    <text evidence="2">The sequence shown here is derived from an EMBL/GenBank/DDBJ whole genome shotgun (WGS) entry which is preliminary data.</text>
</comment>
<dbReference type="Proteomes" id="UP000597762">
    <property type="component" value="Unassembled WGS sequence"/>
</dbReference>
<reference evidence="2" key="1">
    <citation type="submission" date="2021-01" db="EMBL/GenBank/DDBJ databases">
        <authorList>
            <person name="Li R."/>
            <person name="Bekaert M."/>
        </authorList>
    </citation>
    <scope>NUCLEOTIDE SEQUENCE</scope>
    <source>
        <strain evidence="2">Farmed</strain>
    </source>
</reference>
<dbReference type="EMBL" id="CAHIKZ030000391">
    <property type="protein sequence ID" value="CAE1171815.1"/>
    <property type="molecule type" value="Genomic_DNA"/>
</dbReference>
<accession>A0A812B6E8</accession>
<proteinExistence type="predicted"/>
<name>A0A812B6E8_ACAPH</name>
<sequence length="238" mass="26612">MTPRTITEERNFVCVTTVTSSMSYQIHLSFCLLLDWSCMKFDCLLNGGEERLLWAFRLAVNSSSYDLLFLPMPMAMVLLNPNEASVSAGFFPTRKESTTSDLLSYSILEKRSSTATSSDHLQRPTIPCDDQQRSSTATSSITCSDQRSPATTNSDHLQRPTITCSDQRSPAMANSDHLQRPAAITCSDQRSPARPTAIICSDQQRSPAATNDHLRRPKAIIYNDQQRYLQRSTITCDD</sequence>
<organism evidence="2 3">
    <name type="scientific">Acanthosepion pharaonis</name>
    <name type="common">Pharaoh cuttlefish</name>
    <name type="synonym">Sepia pharaonis</name>
    <dbReference type="NCBI Taxonomy" id="158019"/>
    <lineage>
        <taxon>Eukaryota</taxon>
        <taxon>Metazoa</taxon>
        <taxon>Spiralia</taxon>
        <taxon>Lophotrochozoa</taxon>
        <taxon>Mollusca</taxon>
        <taxon>Cephalopoda</taxon>
        <taxon>Coleoidea</taxon>
        <taxon>Decapodiformes</taxon>
        <taxon>Sepiida</taxon>
        <taxon>Sepiina</taxon>
        <taxon>Sepiidae</taxon>
        <taxon>Acanthosepion</taxon>
    </lineage>
</organism>
<keyword evidence="3" id="KW-1185">Reference proteome</keyword>
<evidence type="ECO:0000313" key="3">
    <source>
        <dbReference type="Proteomes" id="UP000597762"/>
    </source>
</evidence>
<dbReference type="AlphaFoldDB" id="A0A812B6E8"/>
<evidence type="ECO:0000313" key="2">
    <source>
        <dbReference type="EMBL" id="CAE1171815.1"/>
    </source>
</evidence>
<feature type="region of interest" description="Disordered" evidence="1">
    <location>
        <begin position="114"/>
        <end position="178"/>
    </location>
</feature>
<protein>
    <submittedName>
        <fullName evidence="2">Uncharacterized protein</fullName>
    </submittedName>
</protein>
<evidence type="ECO:0000256" key="1">
    <source>
        <dbReference type="SAM" id="MobiDB-lite"/>
    </source>
</evidence>
<feature type="compositionally biased region" description="Polar residues" evidence="1">
    <location>
        <begin position="133"/>
        <end position="168"/>
    </location>
</feature>
<gene>
    <name evidence="2" type="ORF">SPHA_11773</name>
</gene>